<dbReference type="EMBL" id="CCKQ01011181">
    <property type="protein sequence ID" value="CDW82718.1"/>
    <property type="molecule type" value="Genomic_DNA"/>
</dbReference>
<dbReference type="InParanoid" id="A0A078AP26"/>
<sequence>MNPRLLRKAKVDPESGLKQGAYQTQFRQNYNKELGQNQEVYNSVNTGLSMTQNIKINSFNSYEDGLQTQQKLLQLNVRRREKQACDLNRSYNYRVSLQDSKQENERQSNLQFQGFKLKKQVPEVNDEFAKDSLLRHKIRNTIASSSKSKRQLSFRGIDYNESRINILFLTSSRLILVVLSRVQNILQRLAVKLTNCRTTCQGGAGFCKKLGDFQLKQPQQDQLLYSSFDGSKVYISLDKMQSRSKNVFGIKTYLDNSHEEEKAFLMSQVKYVENENKQKNQVIQPVLQAQLIPIQYDIGDLKHHALKIRDGIGHNNKYTMQTQTIEQNQWTSQAGTAYDSISNTTRKALVKLVTEQNLSVRKASKILKIKYTTAKALVQKYRISGNIDRQRARRMTFEDDQRERFRKDLIKKLPIQVEEESDDEMKWAATQNQVQEVAHLTAQQRYLSAQQPVLTQTNQLFQWPSGFVQYRNLNQIYPNLFKVHQQLEQKDRQIQGCPEINFEFGFYSQRIMASYERRTMGTQQDNKRQIQTIIRQ</sequence>
<evidence type="ECO:0000313" key="1">
    <source>
        <dbReference type="EMBL" id="CDW82718.1"/>
    </source>
</evidence>
<gene>
    <name evidence="1" type="primary">Contig6773.g7245</name>
    <name evidence="1" type="ORF">STYLEM_11752</name>
</gene>
<proteinExistence type="predicted"/>
<dbReference type="OrthoDB" id="305130at2759"/>
<dbReference type="Proteomes" id="UP000039865">
    <property type="component" value="Unassembled WGS sequence"/>
</dbReference>
<reference evidence="1 2" key="1">
    <citation type="submission" date="2014-06" db="EMBL/GenBank/DDBJ databases">
        <authorList>
            <person name="Swart Estienne"/>
        </authorList>
    </citation>
    <scope>NUCLEOTIDE SEQUENCE [LARGE SCALE GENOMIC DNA]</scope>
    <source>
        <strain evidence="1 2">130c</strain>
    </source>
</reference>
<name>A0A078AP26_STYLE</name>
<protein>
    <submittedName>
        <fullName evidence="1">Uncharacterized protein</fullName>
    </submittedName>
</protein>
<evidence type="ECO:0000313" key="2">
    <source>
        <dbReference type="Proteomes" id="UP000039865"/>
    </source>
</evidence>
<dbReference type="AlphaFoldDB" id="A0A078AP26"/>
<organism evidence="1 2">
    <name type="scientific">Stylonychia lemnae</name>
    <name type="common">Ciliate</name>
    <dbReference type="NCBI Taxonomy" id="5949"/>
    <lineage>
        <taxon>Eukaryota</taxon>
        <taxon>Sar</taxon>
        <taxon>Alveolata</taxon>
        <taxon>Ciliophora</taxon>
        <taxon>Intramacronucleata</taxon>
        <taxon>Spirotrichea</taxon>
        <taxon>Stichotrichia</taxon>
        <taxon>Sporadotrichida</taxon>
        <taxon>Oxytrichidae</taxon>
        <taxon>Stylonychinae</taxon>
        <taxon>Stylonychia</taxon>
    </lineage>
</organism>
<accession>A0A078AP26</accession>
<keyword evidence="2" id="KW-1185">Reference proteome</keyword>